<dbReference type="Gene3D" id="3.40.50.2300">
    <property type="match status" value="1"/>
</dbReference>
<dbReference type="GO" id="GO:0006355">
    <property type="term" value="P:regulation of DNA-templated transcription"/>
    <property type="evidence" value="ECO:0007669"/>
    <property type="project" value="InterPro"/>
</dbReference>
<dbReference type="EMBL" id="RXOE01000011">
    <property type="protein sequence ID" value="RTQ30926.1"/>
    <property type="molecule type" value="Genomic_DNA"/>
</dbReference>
<dbReference type="GO" id="GO:0000156">
    <property type="term" value="F:phosphorelay response regulator activity"/>
    <property type="evidence" value="ECO:0007669"/>
    <property type="project" value="TreeGrafter"/>
</dbReference>
<dbReference type="Pfam" id="PF00486">
    <property type="entry name" value="Trans_reg_C"/>
    <property type="match status" value="1"/>
</dbReference>
<dbReference type="SMART" id="SM00862">
    <property type="entry name" value="Trans_reg_C"/>
    <property type="match status" value="1"/>
</dbReference>
<dbReference type="Gene3D" id="6.10.250.690">
    <property type="match status" value="1"/>
</dbReference>
<dbReference type="SUPFAM" id="SSF52172">
    <property type="entry name" value="CheY-like"/>
    <property type="match status" value="1"/>
</dbReference>
<evidence type="ECO:0000313" key="11">
    <source>
        <dbReference type="Proteomes" id="UP000267418"/>
    </source>
</evidence>
<protein>
    <submittedName>
        <fullName evidence="10">Response regulator transcription factor</fullName>
    </submittedName>
</protein>
<organism evidence="10 11">
    <name type="scientific">Variovorax gossypii</name>
    <dbReference type="NCBI Taxonomy" id="1679495"/>
    <lineage>
        <taxon>Bacteria</taxon>
        <taxon>Pseudomonadati</taxon>
        <taxon>Pseudomonadota</taxon>
        <taxon>Betaproteobacteria</taxon>
        <taxon>Burkholderiales</taxon>
        <taxon>Comamonadaceae</taxon>
        <taxon>Variovorax</taxon>
    </lineage>
</organism>
<gene>
    <name evidence="10" type="ORF">EJP69_28295</name>
</gene>
<dbReference type="GO" id="GO:0005829">
    <property type="term" value="C:cytosol"/>
    <property type="evidence" value="ECO:0007669"/>
    <property type="project" value="TreeGrafter"/>
</dbReference>
<dbReference type="InterPro" id="IPR011006">
    <property type="entry name" value="CheY-like_superfamily"/>
</dbReference>
<dbReference type="CDD" id="cd00383">
    <property type="entry name" value="trans_reg_C"/>
    <property type="match status" value="1"/>
</dbReference>
<evidence type="ECO:0000259" key="9">
    <source>
        <dbReference type="PROSITE" id="PS51755"/>
    </source>
</evidence>
<comment type="caution">
    <text evidence="10">The sequence shown here is derived from an EMBL/GenBank/DDBJ whole genome shotgun (WGS) entry which is preliminary data.</text>
</comment>
<dbReference type="Proteomes" id="UP000267418">
    <property type="component" value="Unassembled WGS sequence"/>
</dbReference>
<evidence type="ECO:0000256" key="7">
    <source>
        <dbReference type="PROSITE-ProRule" id="PRU01091"/>
    </source>
</evidence>
<feature type="domain" description="OmpR/PhoB-type" evidence="9">
    <location>
        <begin position="147"/>
        <end position="242"/>
    </location>
</feature>
<feature type="DNA-binding region" description="OmpR/PhoB-type" evidence="7">
    <location>
        <begin position="147"/>
        <end position="242"/>
    </location>
</feature>
<keyword evidence="1 6" id="KW-0597">Phosphoprotein</keyword>
<evidence type="ECO:0000256" key="5">
    <source>
        <dbReference type="ARBA" id="ARBA00023163"/>
    </source>
</evidence>
<feature type="domain" description="Response regulatory" evidence="8">
    <location>
        <begin position="20"/>
        <end position="133"/>
    </location>
</feature>
<keyword evidence="11" id="KW-1185">Reference proteome</keyword>
<dbReference type="InterPro" id="IPR001867">
    <property type="entry name" value="OmpR/PhoB-type_DNA-bd"/>
</dbReference>
<evidence type="ECO:0000256" key="6">
    <source>
        <dbReference type="PROSITE-ProRule" id="PRU00169"/>
    </source>
</evidence>
<keyword evidence="3" id="KW-0805">Transcription regulation</keyword>
<dbReference type="InterPro" id="IPR036388">
    <property type="entry name" value="WH-like_DNA-bd_sf"/>
</dbReference>
<dbReference type="GO" id="GO:0032993">
    <property type="term" value="C:protein-DNA complex"/>
    <property type="evidence" value="ECO:0007669"/>
    <property type="project" value="TreeGrafter"/>
</dbReference>
<evidence type="ECO:0000256" key="4">
    <source>
        <dbReference type="ARBA" id="ARBA00023125"/>
    </source>
</evidence>
<feature type="modified residue" description="4-aspartylphosphate" evidence="6">
    <location>
        <position position="69"/>
    </location>
</feature>
<evidence type="ECO:0000256" key="2">
    <source>
        <dbReference type="ARBA" id="ARBA00023012"/>
    </source>
</evidence>
<sequence length="248" mass="27887">MVSEVIRHFLVRRHNPAMPRILLIDDDEHLAAPLTTYFARFGCTLESAVRPSEGLAKLRAGTYDAAILDVMLPEMDGFALCREIRKESDIPIVMLTARGEVMDRVVGLELGADDYVPKPFEPRELVARVQTILRRQRSTPQAAANGTQYRVFDGLSIDLDRRQVLRHGERVELTGTEFELLALLAAEPGKVFSRDDILNRLRGHEAELYTRAVDIVVSRLRKKLEPLDCIKTLRNAGYALAVARSEPA</sequence>
<proteinExistence type="predicted"/>
<evidence type="ECO:0000259" key="8">
    <source>
        <dbReference type="PROSITE" id="PS50110"/>
    </source>
</evidence>
<dbReference type="PANTHER" id="PTHR48111:SF1">
    <property type="entry name" value="TWO-COMPONENT RESPONSE REGULATOR ORR33"/>
    <property type="match status" value="1"/>
</dbReference>
<dbReference type="Pfam" id="PF00072">
    <property type="entry name" value="Response_reg"/>
    <property type="match status" value="1"/>
</dbReference>
<name>A0A3S0HAI3_9BURK</name>
<keyword evidence="4 7" id="KW-0238">DNA-binding</keyword>
<dbReference type="PROSITE" id="PS50110">
    <property type="entry name" value="RESPONSE_REGULATORY"/>
    <property type="match status" value="1"/>
</dbReference>
<evidence type="ECO:0000256" key="1">
    <source>
        <dbReference type="ARBA" id="ARBA00022553"/>
    </source>
</evidence>
<keyword evidence="5" id="KW-0804">Transcription</keyword>
<evidence type="ECO:0000313" key="10">
    <source>
        <dbReference type="EMBL" id="RTQ30926.1"/>
    </source>
</evidence>
<dbReference type="SUPFAM" id="SSF46894">
    <property type="entry name" value="C-terminal effector domain of the bipartite response regulators"/>
    <property type="match status" value="1"/>
</dbReference>
<dbReference type="PANTHER" id="PTHR48111">
    <property type="entry name" value="REGULATOR OF RPOS"/>
    <property type="match status" value="1"/>
</dbReference>
<dbReference type="OrthoDB" id="9802426at2"/>
<accession>A0A3S0HAI3</accession>
<dbReference type="SMART" id="SM00448">
    <property type="entry name" value="REC"/>
    <property type="match status" value="1"/>
</dbReference>
<dbReference type="InterPro" id="IPR039420">
    <property type="entry name" value="WalR-like"/>
</dbReference>
<dbReference type="PROSITE" id="PS51755">
    <property type="entry name" value="OMPR_PHOB"/>
    <property type="match status" value="1"/>
</dbReference>
<dbReference type="InterPro" id="IPR001789">
    <property type="entry name" value="Sig_transdc_resp-reg_receiver"/>
</dbReference>
<evidence type="ECO:0000256" key="3">
    <source>
        <dbReference type="ARBA" id="ARBA00023015"/>
    </source>
</evidence>
<dbReference type="Gene3D" id="1.10.10.10">
    <property type="entry name" value="Winged helix-like DNA-binding domain superfamily/Winged helix DNA-binding domain"/>
    <property type="match status" value="1"/>
</dbReference>
<dbReference type="GO" id="GO:0000976">
    <property type="term" value="F:transcription cis-regulatory region binding"/>
    <property type="evidence" value="ECO:0007669"/>
    <property type="project" value="TreeGrafter"/>
</dbReference>
<reference evidence="10 11" key="1">
    <citation type="submission" date="2018-12" db="EMBL/GenBank/DDBJ databases">
        <title>The genome of Variovorax gossypii DSM 100435.</title>
        <authorList>
            <person name="Gao J."/>
            <person name="Sun J."/>
        </authorList>
    </citation>
    <scope>NUCLEOTIDE SEQUENCE [LARGE SCALE GENOMIC DNA]</scope>
    <source>
        <strain evidence="10 11">DSM 100435</strain>
    </source>
</reference>
<dbReference type="InterPro" id="IPR016032">
    <property type="entry name" value="Sig_transdc_resp-reg_C-effctor"/>
</dbReference>
<keyword evidence="2" id="KW-0902">Two-component regulatory system</keyword>
<dbReference type="AlphaFoldDB" id="A0A3S0HAI3"/>